<evidence type="ECO:0000313" key="8">
    <source>
        <dbReference type="EMBL" id="GAA5049807.1"/>
    </source>
</evidence>
<proteinExistence type="inferred from homology"/>
<evidence type="ECO:0000256" key="5">
    <source>
        <dbReference type="ARBA" id="ARBA00022723"/>
    </source>
</evidence>
<sequence length="364" mass="39784">MSGSTPAATRLVELVRTDVTELLADFAHLTADSKTADSTIGVPEFTQRLRDYVLRLGSMRRTRVAAHTLDNFRRTDEATVLALAHTCAALELFHAAALIHDDIIDESPTRRGNPAFHTGWGDTADRSPTSVSLGVTAGLLGGDAVLVLCARAIDRIASPVRERVSGFFQEIQLRTLVGELQDSMLEHRRIRHDRATITQMSVNKTAWYTVTAPMVLAARCANIEQQRTGALIGAGSAYGEAFQLLDDVNEVLTDAALTGKNPLDDLNSGKATLLHHIVATHATPAERAVLDRIYGRGNGSARDLERYRLLVTAHGQHICAELEALMNRARSHLRSVGFRDDTVGRIEDELNPHNPFPVTLYESA</sequence>
<comment type="cofactor">
    <cofactor evidence="1">
        <name>Mg(2+)</name>
        <dbReference type="ChEBI" id="CHEBI:18420"/>
    </cofactor>
</comment>
<dbReference type="PANTHER" id="PTHR12001:SF85">
    <property type="entry name" value="SHORT CHAIN ISOPRENYL DIPHOSPHATE SYNTHASE"/>
    <property type="match status" value="1"/>
</dbReference>
<dbReference type="InterPro" id="IPR033749">
    <property type="entry name" value="Polyprenyl_synt_CS"/>
</dbReference>
<dbReference type="Proteomes" id="UP001500603">
    <property type="component" value="Unassembled WGS sequence"/>
</dbReference>
<evidence type="ECO:0008006" key="10">
    <source>
        <dbReference type="Google" id="ProtNLM"/>
    </source>
</evidence>
<dbReference type="InterPro" id="IPR008949">
    <property type="entry name" value="Isoprenoid_synthase_dom_sf"/>
</dbReference>
<dbReference type="InterPro" id="IPR000092">
    <property type="entry name" value="Polyprenyl_synt"/>
</dbReference>
<accession>A0ABP9K293</accession>
<protein>
    <recommendedName>
        <fullName evidence="10">Geranylgeranyl pyrophosphate synthase</fullName>
    </recommendedName>
</protein>
<keyword evidence="5" id="KW-0479">Metal-binding</keyword>
<evidence type="ECO:0000256" key="4">
    <source>
        <dbReference type="ARBA" id="ARBA00022679"/>
    </source>
</evidence>
<gene>
    <name evidence="8" type="ORF">GCM10023318_19230</name>
</gene>
<dbReference type="EMBL" id="BAABJM010000002">
    <property type="protein sequence ID" value="GAA5049807.1"/>
    <property type="molecule type" value="Genomic_DNA"/>
</dbReference>
<dbReference type="RefSeq" id="WP_345494884.1">
    <property type="nucleotide sequence ID" value="NZ_BAABJM010000002.1"/>
</dbReference>
<dbReference type="SUPFAM" id="SSF48576">
    <property type="entry name" value="Terpenoid synthases"/>
    <property type="match status" value="1"/>
</dbReference>
<keyword evidence="4 7" id="KW-0808">Transferase</keyword>
<keyword evidence="9" id="KW-1185">Reference proteome</keyword>
<keyword evidence="6" id="KW-0460">Magnesium</keyword>
<organism evidence="8 9">
    <name type="scientific">Nocardia callitridis</name>
    <dbReference type="NCBI Taxonomy" id="648753"/>
    <lineage>
        <taxon>Bacteria</taxon>
        <taxon>Bacillati</taxon>
        <taxon>Actinomycetota</taxon>
        <taxon>Actinomycetes</taxon>
        <taxon>Mycobacteriales</taxon>
        <taxon>Nocardiaceae</taxon>
        <taxon>Nocardia</taxon>
    </lineage>
</organism>
<dbReference type="PANTHER" id="PTHR12001">
    <property type="entry name" value="GERANYLGERANYL PYROPHOSPHATE SYNTHASE"/>
    <property type="match status" value="1"/>
</dbReference>
<evidence type="ECO:0000256" key="3">
    <source>
        <dbReference type="ARBA" id="ARBA00006706"/>
    </source>
</evidence>
<name>A0ABP9K293_9NOCA</name>
<comment type="caution">
    <text evidence="8">The sequence shown here is derived from an EMBL/GenBank/DDBJ whole genome shotgun (WGS) entry which is preliminary data.</text>
</comment>
<evidence type="ECO:0000256" key="7">
    <source>
        <dbReference type="RuleBase" id="RU004466"/>
    </source>
</evidence>
<evidence type="ECO:0000256" key="1">
    <source>
        <dbReference type="ARBA" id="ARBA00001946"/>
    </source>
</evidence>
<evidence type="ECO:0000313" key="9">
    <source>
        <dbReference type="Proteomes" id="UP001500603"/>
    </source>
</evidence>
<evidence type="ECO:0000256" key="6">
    <source>
        <dbReference type="ARBA" id="ARBA00022842"/>
    </source>
</evidence>
<reference evidence="9" key="1">
    <citation type="journal article" date="2019" name="Int. J. Syst. Evol. Microbiol.">
        <title>The Global Catalogue of Microorganisms (GCM) 10K type strain sequencing project: providing services to taxonomists for standard genome sequencing and annotation.</title>
        <authorList>
            <consortium name="The Broad Institute Genomics Platform"/>
            <consortium name="The Broad Institute Genome Sequencing Center for Infectious Disease"/>
            <person name="Wu L."/>
            <person name="Ma J."/>
        </authorList>
    </citation>
    <scope>NUCLEOTIDE SEQUENCE [LARGE SCALE GENOMIC DNA]</scope>
    <source>
        <strain evidence="9">JCM 18298</strain>
    </source>
</reference>
<dbReference type="Pfam" id="PF00348">
    <property type="entry name" value="polyprenyl_synt"/>
    <property type="match status" value="1"/>
</dbReference>
<comment type="pathway">
    <text evidence="2">Isoprenoid biosynthesis.</text>
</comment>
<comment type="similarity">
    <text evidence="3 7">Belongs to the FPP/GGPP synthase family.</text>
</comment>
<dbReference type="PROSITE" id="PS00723">
    <property type="entry name" value="POLYPRENYL_SYNTHASE_1"/>
    <property type="match status" value="1"/>
</dbReference>
<evidence type="ECO:0000256" key="2">
    <source>
        <dbReference type="ARBA" id="ARBA00005128"/>
    </source>
</evidence>
<dbReference type="Gene3D" id="1.10.600.10">
    <property type="entry name" value="Farnesyl Diphosphate Synthase"/>
    <property type="match status" value="1"/>
</dbReference>